<reference evidence="2" key="1">
    <citation type="submission" date="2012-02" db="EMBL/GenBank/DDBJ databases">
        <title>The complete genome of Solitalea canadensis DSM 3403.</title>
        <authorList>
            <consortium name="US DOE Joint Genome Institute (JGI-PGF)"/>
            <person name="Lucas S."/>
            <person name="Copeland A."/>
            <person name="Lapidus A."/>
            <person name="Glavina del Rio T."/>
            <person name="Dalin E."/>
            <person name="Tice H."/>
            <person name="Bruce D."/>
            <person name="Goodwin L."/>
            <person name="Pitluck S."/>
            <person name="Peters L."/>
            <person name="Ovchinnikova G."/>
            <person name="Lu M."/>
            <person name="Kyrpides N."/>
            <person name="Mavromatis K."/>
            <person name="Ivanova N."/>
            <person name="Brettin T."/>
            <person name="Detter J.C."/>
            <person name="Han C."/>
            <person name="Larimer F."/>
            <person name="Land M."/>
            <person name="Hauser L."/>
            <person name="Markowitz V."/>
            <person name="Cheng J.-F."/>
            <person name="Hugenholtz P."/>
            <person name="Woyke T."/>
            <person name="Wu D."/>
            <person name="Spring S."/>
            <person name="Schroeder M."/>
            <person name="Kopitz M."/>
            <person name="Brambilla E."/>
            <person name="Klenk H.-P."/>
            <person name="Eisen J.A."/>
        </authorList>
    </citation>
    <scope>NUCLEOTIDE SEQUENCE</scope>
    <source>
        <strain evidence="2">DSM 3403</strain>
    </source>
</reference>
<dbReference type="EMBL" id="CP003349">
    <property type="protein sequence ID" value="AFD08394.1"/>
    <property type="molecule type" value="Genomic_DNA"/>
</dbReference>
<feature type="domain" description="SnoaL-like" evidence="1">
    <location>
        <begin position="9"/>
        <end position="115"/>
    </location>
</feature>
<evidence type="ECO:0000313" key="2">
    <source>
        <dbReference type="EMBL" id="AFD08394.1"/>
    </source>
</evidence>
<dbReference type="HOGENOM" id="CLU_151236_1_1_10"/>
<dbReference type="Proteomes" id="UP000007590">
    <property type="component" value="Chromosome"/>
</dbReference>
<dbReference type="OrthoDB" id="336094at2"/>
<dbReference type="InterPro" id="IPR032710">
    <property type="entry name" value="NTF2-like_dom_sf"/>
</dbReference>
<proteinExistence type="predicted"/>
<name>H8KX65_SOLCM</name>
<dbReference type="eggNOG" id="COG3631">
    <property type="taxonomic scope" value="Bacteria"/>
</dbReference>
<dbReference type="KEGG" id="scn:Solca_3387"/>
<gene>
    <name evidence="2" type="ordered locus">Solca_3387</name>
</gene>
<dbReference type="SUPFAM" id="SSF54427">
    <property type="entry name" value="NTF2-like"/>
    <property type="match status" value="1"/>
</dbReference>
<dbReference type="Pfam" id="PF20409">
    <property type="entry name" value="SnoaL_5"/>
    <property type="match status" value="1"/>
</dbReference>
<dbReference type="PANTHER" id="PTHR34003">
    <property type="entry name" value="BLL2395 PROTEIN"/>
    <property type="match status" value="1"/>
</dbReference>
<dbReference type="RefSeq" id="WP_014681617.1">
    <property type="nucleotide sequence ID" value="NC_017770.1"/>
</dbReference>
<evidence type="ECO:0000313" key="3">
    <source>
        <dbReference type="Proteomes" id="UP000007590"/>
    </source>
</evidence>
<organism evidence="2 3">
    <name type="scientific">Solitalea canadensis (strain ATCC 29591 / DSM 3403 / JCM 21819 / LMG 8368 / NBRC 15130 / NCIMB 12057 / USAM 9D)</name>
    <name type="common">Flexibacter canadensis</name>
    <dbReference type="NCBI Taxonomy" id="929556"/>
    <lineage>
        <taxon>Bacteria</taxon>
        <taxon>Pseudomonadati</taxon>
        <taxon>Bacteroidota</taxon>
        <taxon>Sphingobacteriia</taxon>
        <taxon>Sphingobacteriales</taxon>
        <taxon>Sphingobacteriaceae</taxon>
        <taxon>Solitalea</taxon>
    </lineage>
</organism>
<sequence>MSYLEKAKALYVMVGEGKILEAFEKFYSDRVTMEELGEEPRKGKEINLNYEKNWLAGIKEFHGSGVDAITSNEEEGVTMVESWMDLTFQNGQRMNLEQVAVQRWENDHIVYEKFYHK</sequence>
<dbReference type="STRING" id="929556.Solca_3387"/>
<dbReference type="InterPro" id="IPR046860">
    <property type="entry name" value="SnoaL_5"/>
</dbReference>
<accession>H8KX65</accession>
<evidence type="ECO:0000259" key="1">
    <source>
        <dbReference type="Pfam" id="PF20409"/>
    </source>
</evidence>
<keyword evidence="3" id="KW-1185">Reference proteome</keyword>
<protein>
    <recommendedName>
        <fullName evidence="1">SnoaL-like domain-containing protein</fullName>
    </recommendedName>
</protein>
<dbReference type="AlphaFoldDB" id="H8KX65"/>
<dbReference type="PANTHER" id="PTHR34003:SF2">
    <property type="entry name" value="SNOAL-LIKE DOMAIN-CONTAINING PROTEIN"/>
    <property type="match status" value="1"/>
</dbReference>
<dbReference type="Gene3D" id="3.10.450.50">
    <property type="match status" value="1"/>
</dbReference>